<gene>
    <name evidence="1" type="ORF">CCMP2556_LOCUS15297</name>
</gene>
<protein>
    <submittedName>
        <fullName evidence="1">Uncharacterized protein</fullName>
    </submittedName>
</protein>
<dbReference type="EMBL" id="CAXAMN010008002">
    <property type="protein sequence ID" value="CAK9023637.1"/>
    <property type="molecule type" value="Genomic_DNA"/>
</dbReference>
<reference evidence="1 2" key="1">
    <citation type="submission" date="2024-02" db="EMBL/GenBank/DDBJ databases">
        <authorList>
            <person name="Chen Y."/>
            <person name="Shah S."/>
            <person name="Dougan E. K."/>
            <person name="Thang M."/>
            <person name="Chan C."/>
        </authorList>
    </citation>
    <scope>NUCLEOTIDE SEQUENCE [LARGE SCALE GENOMIC DNA]</scope>
</reference>
<name>A0ABP0KA02_9DINO</name>
<accession>A0ABP0KA02</accession>
<comment type="caution">
    <text evidence="1">The sequence shown here is derived from an EMBL/GenBank/DDBJ whole genome shotgun (WGS) entry which is preliminary data.</text>
</comment>
<evidence type="ECO:0000313" key="2">
    <source>
        <dbReference type="Proteomes" id="UP001642484"/>
    </source>
</evidence>
<proteinExistence type="predicted"/>
<sequence>MRAANGYVSRIECTGWQTLITRFSSVGNGQALVPQGVRTGPRRAKKLKAVENRAARLHYREKVKQVVFAAKANQRSQETSLRFHLFRTEQRLSEAEKLRGKKTLHPFGKLERLKLVHVLDLVEGPAQAHAGNRYLWGQLEKLFFVNAKVLSMGELARVLHAFGLRHLEKRSPPPMRLLHLASSRLQEVQSCSLAELASVVRAFGIFSAREMKLLNSCSAALRTLCRQDQDMSEIEPDHVSRLCVGLAELRWPDQTALQFVMQFVVEALSEAKKTDPRKKVNLFQIPKFEPEETFRYITQEAIVHICEAFAALEVHSEPLFRAVVQDVLQGTDRRSPRAWNSGVLLGRLAYSLARLGVVHPGLTTLWLRAVRAEDRRTCQPKDAVSIFEVAKAANVLGAFHRELHLRLGRRIRSSLRLSAEDVHVNVPQLALTVAELSDVANAEHQPQLPARRTPSAEQLEVALRCLAVLSCVDRADAWPVLQASSKYAYQIQGQPVRVLLPFLSLCSSLLPKDAWPCSANKVFAQLDQQKPELASTAELLETHRCSALIASQESLRLQAIFWSSSMWTF</sequence>
<organism evidence="1 2">
    <name type="scientific">Durusdinium trenchii</name>
    <dbReference type="NCBI Taxonomy" id="1381693"/>
    <lineage>
        <taxon>Eukaryota</taxon>
        <taxon>Sar</taxon>
        <taxon>Alveolata</taxon>
        <taxon>Dinophyceae</taxon>
        <taxon>Suessiales</taxon>
        <taxon>Symbiodiniaceae</taxon>
        <taxon>Durusdinium</taxon>
    </lineage>
</organism>
<keyword evidence="2" id="KW-1185">Reference proteome</keyword>
<dbReference type="Proteomes" id="UP001642484">
    <property type="component" value="Unassembled WGS sequence"/>
</dbReference>
<evidence type="ECO:0000313" key="1">
    <source>
        <dbReference type="EMBL" id="CAK9023637.1"/>
    </source>
</evidence>